<name>A0AAW9S5B2_9BACT</name>
<keyword evidence="5" id="KW-1185">Reference proteome</keyword>
<reference evidence="4 5" key="1">
    <citation type="submission" date="2024-04" db="EMBL/GenBank/DDBJ databases">
        <title>Novel genus in family Flammeovirgaceae.</title>
        <authorList>
            <person name="Nguyen T.H."/>
            <person name="Vuong T.Q."/>
            <person name="Le H."/>
            <person name="Kim S.-G."/>
        </authorList>
    </citation>
    <scope>NUCLEOTIDE SEQUENCE [LARGE SCALE GENOMIC DNA]</scope>
    <source>
        <strain evidence="4 5">JCM 23209</strain>
    </source>
</reference>
<dbReference type="Pfam" id="PF00685">
    <property type="entry name" value="Sulfotransfer_1"/>
    <property type="match status" value="1"/>
</dbReference>
<evidence type="ECO:0000259" key="3">
    <source>
        <dbReference type="Pfam" id="PF00685"/>
    </source>
</evidence>
<protein>
    <submittedName>
        <fullName evidence="4">Sulfotransferase</fullName>
        <ecNumber evidence="4">2.8.2.-</ecNumber>
    </submittedName>
</protein>
<sequence length="284" mass="33496">MNQSQNLPRFIIIGAMKAATTSLYYYLSRHPEVNMSSKKETDFFLERCFHQGLEHYQAYFENNDKVKGEASTNYTKFPHFKGVPERIRSVIPEVKLIYILRDPIERLSSEIHHAWVQGYETRSLEQILGDFDNNNYVYISKYYEQLSQYLKVFDEKQLLILTTEQLRKDPETAMQKTFRFIGVNPEFSSEEFHNKLHVSSQKTQKTGLGKMIDQMGWMQSVKNGIRTLLPDQAYSSLKGIANRKVPKVVLESNTVERLLNEFRPDVDKMREFTGYSFSEWRYTY</sequence>
<dbReference type="EC" id="2.8.2.-" evidence="4"/>
<organism evidence="4 5">
    <name type="scientific">Rapidithrix thailandica</name>
    <dbReference type="NCBI Taxonomy" id="413964"/>
    <lineage>
        <taxon>Bacteria</taxon>
        <taxon>Pseudomonadati</taxon>
        <taxon>Bacteroidota</taxon>
        <taxon>Cytophagia</taxon>
        <taxon>Cytophagales</taxon>
        <taxon>Flammeovirgaceae</taxon>
        <taxon>Rapidithrix</taxon>
    </lineage>
</organism>
<dbReference type="PANTHER" id="PTHR10605">
    <property type="entry name" value="HEPARAN SULFATE SULFOTRANSFERASE"/>
    <property type="match status" value="1"/>
</dbReference>
<dbReference type="SUPFAM" id="SSF52540">
    <property type="entry name" value="P-loop containing nucleoside triphosphate hydrolases"/>
    <property type="match status" value="1"/>
</dbReference>
<evidence type="ECO:0000313" key="5">
    <source>
        <dbReference type="Proteomes" id="UP001403385"/>
    </source>
</evidence>
<evidence type="ECO:0000256" key="1">
    <source>
        <dbReference type="ARBA" id="ARBA00022679"/>
    </source>
</evidence>
<dbReference type="RefSeq" id="WP_346823141.1">
    <property type="nucleotide sequence ID" value="NZ_JBDKWZ010000013.1"/>
</dbReference>
<dbReference type="GO" id="GO:0008146">
    <property type="term" value="F:sulfotransferase activity"/>
    <property type="evidence" value="ECO:0007669"/>
    <property type="project" value="InterPro"/>
</dbReference>
<feature type="domain" description="Sulfotransferase" evidence="3">
    <location>
        <begin position="8"/>
        <end position="205"/>
    </location>
</feature>
<dbReference type="AlphaFoldDB" id="A0AAW9S5B2"/>
<gene>
    <name evidence="4" type="ORF">AAG747_20750</name>
</gene>
<comment type="caution">
    <text evidence="4">The sequence shown here is derived from an EMBL/GenBank/DDBJ whole genome shotgun (WGS) entry which is preliminary data.</text>
</comment>
<dbReference type="PANTHER" id="PTHR10605:SF56">
    <property type="entry name" value="BIFUNCTIONAL HEPARAN SULFATE N-DEACETYLASE_N-SULFOTRANSFERASE"/>
    <property type="match status" value="1"/>
</dbReference>
<dbReference type="InterPro" id="IPR037359">
    <property type="entry name" value="NST/OST"/>
</dbReference>
<evidence type="ECO:0000313" key="4">
    <source>
        <dbReference type="EMBL" id="MEN7550360.1"/>
    </source>
</evidence>
<keyword evidence="1 4" id="KW-0808">Transferase</keyword>
<accession>A0AAW9S5B2</accession>
<evidence type="ECO:0000256" key="2">
    <source>
        <dbReference type="ARBA" id="ARBA00023180"/>
    </source>
</evidence>
<dbReference type="EMBL" id="JBDKWZ010000013">
    <property type="protein sequence ID" value="MEN7550360.1"/>
    <property type="molecule type" value="Genomic_DNA"/>
</dbReference>
<dbReference type="InterPro" id="IPR027417">
    <property type="entry name" value="P-loop_NTPase"/>
</dbReference>
<dbReference type="Gene3D" id="3.40.50.300">
    <property type="entry name" value="P-loop containing nucleotide triphosphate hydrolases"/>
    <property type="match status" value="1"/>
</dbReference>
<dbReference type="Proteomes" id="UP001403385">
    <property type="component" value="Unassembled WGS sequence"/>
</dbReference>
<proteinExistence type="predicted"/>
<dbReference type="InterPro" id="IPR000863">
    <property type="entry name" value="Sulfotransferase_dom"/>
</dbReference>
<keyword evidence="2" id="KW-0325">Glycoprotein</keyword>